<keyword evidence="4 7" id="KW-0041">Annexin</keyword>
<dbReference type="GO" id="GO:0005737">
    <property type="term" value="C:cytoplasm"/>
    <property type="evidence" value="ECO:0007669"/>
    <property type="project" value="TreeGrafter"/>
</dbReference>
<dbReference type="EMBL" id="AZIM01004661">
    <property type="protein sequence ID" value="ETE60449.1"/>
    <property type="molecule type" value="Genomic_DNA"/>
</dbReference>
<dbReference type="GO" id="GO:0005544">
    <property type="term" value="F:calcium-dependent phospholipid binding"/>
    <property type="evidence" value="ECO:0007669"/>
    <property type="project" value="UniProtKB-KW"/>
</dbReference>
<evidence type="ECO:0000313" key="8">
    <source>
        <dbReference type="EMBL" id="ETE60449.1"/>
    </source>
</evidence>
<dbReference type="GO" id="GO:0001786">
    <property type="term" value="F:phosphatidylserine binding"/>
    <property type="evidence" value="ECO:0007669"/>
    <property type="project" value="TreeGrafter"/>
</dbReference>
<evidence type="ECO:0000256" key="1">
    <source>
        <dbReference type="ARBA" id="ARBA00007831"/>
    </source>
</evidence>
<dbReference type="GO" id="GO:0005634">
    <property type="term" value="C:nucleus"/>
    <property type="evidence" value="ECO:0007669"/>
    <property type="project" value="TreeGrafter"/>
</dbReference>
<keyword evidence="2 7" id="KW-0677">Repeat</keyword>
<dbReference type="InterPro" id="IPR018252">
    <property type="entry name" value="Annexin_repeat_CS"/>
</dbReference>
<keyword evidence="5 7" id="KW-0111">Calcium/phospholipid-binding</keyword>
<dbReference type="OrthoDB" id="37886at2759"/>
<keyword evidence="9" id="KW-1185">Reference proteome</keyword>
<comment type="similarity">
    <text evidence="1 7">Belongs to the annexin family.</text>
</comment>
<dbReference type="PRINTS" id="PR00196">
    <property type="entry name" value="ANNEXIN"/>
</dbReference>
<dbReference type="PROSITE" id="PS51897">
    <property type="entry name" value="ANNEXIN_2"/>
    <property type="match status" value="2"/>
</dbReference>
<comment type="domain">
    <text evidence="7">A pair of annexin repeats may form one binding site for calcium and phospholipid.</text>
</comment>
<evidence type="ECO:0000256" key="6">
    <source>
        <dbReference type="ARBA" id="ARBA00037210"/>
    </source>
</evidence>
<dbReference type="GO" id="GO:0005886">
    <property type="term" value="C:plasma membrane"/>
    <property type="evidence" value="ECO:0007669"/>
    <property type="project" value="TreeGrafter"/>
</dbReference>
<dbReference type="FunFam" id="1.10.220.10:FF:000001">
    <property type="entry name" value="Annexin"/>
    <property type="match status" value="1"/>
</dbReference>
<dbReference type="InterPro" id="IPR018502">
    <property type="entry name" value="Annexin_repeat"/>
</dbReference>
<dbReference type="Proteomes" id="UP000018936">
    <property type="component" value="Unassembled WGS sequence"/>
</dbReference>
<evidence type="ECO:0000256" key="5">
    <source>
        <dbReference type="ARBA" id="ARBA00023302"/>
    </source>
</evidence>
<dbReference type="InterPro" id="IPR037104">
    <property type="entry name" value="Annexin_sf"/>
</dbReference>
<dbReference type="SUPFAM" id="SSF47874">
    <property type="entry name" value="Annexin"/>
    <property type="match status" value="1"/>
</dbReference>
<feature type="non-terminal residue" evidence="8">
    <location>
        <position position="1"/>
    </location>
</feature>
<evidence type="ECO:0000256" key="4">
    <source>
        <dbReference type="ARBA" id="ARBA00023216"/>
    </source>
</evidence>
<reference evidence="8 9" key="1">
    <citation type="journal article" date="2013" name="Proc. Natl. Acad. Sci. U.S.A.">
        <title>The king cobra genome reveals dynamic gene evolution and adaptation in the snake venom system.</title>
        <authorList>
            <person name="Vonk F.J."/>
            <person name="Casewell N.R."/>
            <person name="Henkel C.V."/>
            <person name="Heimberg A.M."/>
            <person name="Jansen H.J."/>
            <person name="McCleary R.J."/>
            <person name="Kerkkamp H.M."/>
            <person name="Vos R.A."/>
            <person name="Guerreiro I."/>
            <person name="Calvete J.J."/>
            <person name="Wuster W."/>
            <person name="Woods A.E."/>
            <person name="Logan J.M."/>
            <person name="Harrison R.A."/>
            <person name="Castoe T.A."/>
            <person name="de Koning A.P."/>
            <person name="Pollock D.D."/>
            <person name="Yandell M."/>
            <person name="Calderon D."/>
            <person name="Renjifo C."/>
            <person name="Currier R.B."/>
            <person name="Salgado D."/>
            <person name="Pla D."/>
            <person name="Sanz L."/>
            <person name="Hyder A.S."/>
            <person name="Ribeiro J.M."/>
            <person name="Arntzen J.W."/>
            <person name="van den Thillart G.E."/>
            <person name="Boetzer M."/>
            <person name="Pirovano W."/>
            <person name="Dirks R.P."/>
            <person name="Spaink H.P."/>
            <person name="Duboule D."/>
            <person name="McGlinn E."/>
            <person name="Kini R.M."/>
            <person name="Richardson M.K."/>
        </authorList>
    </citation>
    <scope>NUCLEOTIDE SEQUENCE</scope>
    <source>
        <tissue evidence="8">Blood</tissue>
    </source>
</reference>
<organism evidence="8 9">
    <name type="scientific">Ophiophagus hannah</name>
    <name type="common">King cobra</name>
    <name type="synonym">Naja hannah</name>
    <dbReference type="NCBI Taxonomy" id="8665"/>
    <lineage>
        <taxon>Eukaryota</taxon>
        <taxon>Metazoa</taxon>
        <taxon>Chordata</taxon>
        <taxon>Craniata</taxon>
        <taxon>Vertebrata</taxon>
        <taxon>Euteleostomi</taxon>
        <taxon>Lepidosauria</taxon>
        <taxon>Squamata</taxon>
        <taxon>Bifurcata</taxon>
        <taxon>Unidentata</taxon>
        <taxon>Episquamata</taxon>
        <taxon>Toxicofera</taxon>
        <taxon>Serpentes</taxon>
        <taxon>Colubroidea</taxon>
        <taxon>Elapidae</taxon>
        <taxon>Elapinae</taxon>
        <taxon>Ophiophagus</taxon>
    </lineage>
</organism>
<feature type="non-terminal residue" evidence="8">
    <location>
        <position position="158"/>
    </location>
</feature>
<dbReference type="Pfam" id="PF00191">
    <property type="entry name" value="Annexin"/>
    <property type="match status" value="2"/>
</dbReference>
<dbReference type="PANTHER" id="PTHR10502:SF239">
    <property type="entry name" value="ANNEXIN A7"/>
    <property type="match status" value="1"/>
</dbReference>
<sequence>GNRDENQTVDYQKAQQDAQRLYQAGEGKLGTDESCFNMILASRSFPQLKATVEAYSQVYQSMGRLGGAPLVNCCLQKANFDFVQCALNRPAFFAERLYHAMKGAGTDDSTLVRIIVTRSEIDLVQIKQLFTQMYHKTLATMISSDTSGDYRRLLLAIV</sequence>
<dbReference type="SMART" id="SM00335">
    <property type="entry name" value="ANX"/>
    <property type="match status" value="2"/>
</dbReference>
<evidence type="ECO:0000256" key="2">
    <source>
        <dbReference type="ARBA" id="ARBA00022737"/>
    </source>
</evidence>
<keyword evidence="3 7" id="KW-0106">Calcium</keyword>
<name>V8NDV4_OPHHA</name>
<dbReference type="InterPro" id="IPR001464">
    <property type="entry name" value="Annexin"/>
</dbReference>
<comment type="function">
    <text evidence="6">Calcium/phospholipid-binding protein which promotes membrane fusion and is involved in exocytosis.</text>
</comment>
<gene>
    <name evidence="8" type="primary">Anxa7</name>
    <name evidence="8" type="ORF">L345_13810</name>
</gene>
<dbReference type="FunFam" id="1.10.220.10:FF:000002">
    <property type="entry name" value="Annexin"/>
    <property type="match status" value="1"/>
</dbReference>
<dbReference type="GO" id="GO:0012506">
    <property type="term" value="C:vesicle membrane"/>
    <property type="evidence" value="ECO:0007669"/>
    <property type="project" value="TreeGrafter"/>
</dbReference>
<protein>
    <recommendedName>
        <fullName evidence="7">Annexin</fullName>
    </recommendedName>
</protein>
<accession>V8NDV4</accession>
<dbReference type="PANTHER" id="PTHR10502">
    <property type="entry name" value="ANNEXIN"/>
    <property type="match status" value="1"/>
</dbReference>
<evidence type="ECO:0000313" key="9">
    <source>
        <dbReference type="Proteomes" id="UP000018936"/>
    </source>
</evidence>
<comment type="caution">
    <text evidence="8">The sequence shown here is derived from an EMBL/GenBank/DDBJ whole genome shotgun (WGS) entry which is preliminary data.</text>
</comment>
<dbReference type="GO" id="GO:0005509">
    <property type="term" value="F:calcium ion binding"/>
    <property type="evidence" value="ECO:0007669"/>
    <property type="project" value="InterPro"/>
</dbReference>
<dbReference type="AlphaFoldDB" id="V8NDV4"/>
<evidence type="ECO:0000256" key="7">
    <source>
        <dbReference type="RuleBase" id="RU003540"/>
    </source>
</evidence>
<proteinExistence type="inferred from homology"/>
<dbReference type="Gene3D" id="1.10.220.10">
    <property type="entry name" value="Annexin"/>
    <property type="match status" value="2"/>
</dbReference>
<evidence type="ECO:0000256" key="3">
    <source>
        <dbReference type="ARBA" id="ARBA00022837"/>
    </source>
</evidence>
<dbReference type="PROSITE" id="PS00223">
    <property type="entry name" value="ANNEXIN_1"/>
    <property type="match status" value="1"/>
</dbReference>